<dbReference type="Gene3D" id="1.10.8.530">
    <property type="entry name" value="DNA polymerase alpha-primase, subunit B, N-terminal domain"/>
    <property type="match status" value="1"/>
</dbReference>
<dbReference type="PANTHER" id="PTHR23061:SF12">
    <property type="entry name" value="DNA POLYMERASE ALPHA SUBUNIT B"/>
    <property type="match status" value="1"/>
</dbReference>
<dbReference type="GeneID" id="119745961"/>
<evidence type="ECO:0000259" key="8">
    <source>
        <dbReference type="Pfam" id="PF04042"/>
    </source>
</evidence>
<comment type="subcellular location">
    <subcellularLocation>
        <location evidence="1 6">Nucleus</location>
    </subcellularLocation>
</comment>
<dbReference type="Pfam" id="PF04042">
    <property type="entry name" value="DNA_pol_E_B"/>
    <property type="match status" value="1"/>
</dbReference>
<evidence type="ECO:0000259" key="9">
    <source>
        <dbReference type="Pfam" id="PF08418"/>
    </source>
</evidence>
<evidence type="ECO:0000313" key="12">
    <source>
        <dbReference type="Proteomes" id="UP000887568"/>
    </source>
</evidence>
<dbReference type="Proteomes" id="UP000887568">
    <property type="component" value="Unplaced"/>
</dbReference>
<dbReference type="Pfam" id="PF08418">
    <property type="entry name" value="Pol_alpha_B_N"/>
    <property type="match status" value="1"/>
</dbReference>
<dbReference type="PANTHER" id="PTHR23061">
    <property type="entry name" value="DNA POLYMERASE 2 ALPHA 70 KDA SUBUNIT"/>
    <property type="match status" value="1"/>
</dbReference>
<dbReference type="InterPro" id="IPR016722">
    <property type="entry name" value="DNA_pol_alpha_bsu"/>
</dbReference>
<dbReference type="InterPro" id="IPR007185">
    <property type="entry name" value="DNA_pol_a/d/e_bsu"/>
</dbReference>
<dbReference type="AlphaFoldDB" id="A0A914BR21"/>
<dbReference type="Pfam" id="PF22062">
    <property type="entry name" value="OB_DPOA2"/>
    <property type="match status" value="1"/>
</dbReference>
<dbReference type="Gene3D" id="3.60.21.60">
    <property type="match status" value="2"/>
</dbReference>
<organism evidence="11 12">
    <name type="scientific">Patiria miniata</name>
    <name type="common">Bat star</name>
    <name type="synonym">Asterina miniata</name>
    <dbReference type="NCBI Taxonomy" id="46514"/>
    <lineage>
        <taxon>Eukaryota</taxon>
        <taxon>Metazoa</taxon>
        <taxon>Echinodermata</taxon>
        <taxon>Eleutherozoa</taxon>
        <taxon>Asterozoa</taxon>
        <taxon>Asteroidea</taxon>
        <taxon>Valvatacea</taxon>
        <taxon>Valvatida</taxon>
        <taxon>Asterinidae</taxon>
        <taxon>Patiria</taxon>
    </lineage>
</organism>
<keyword evidence="5 6" id="KW-0539">Nucleus</keyword>
<dbReference type="CTD" id="23649"/>
<dbReference type="InterPro" id="IPR013627">
    <property type="entry name" value="Pol_alpha_B_N"/>
</dbReference>
<accession>A0A914BR21</accession>
<evidence type="ECO:0000256" key="6">
    <source>
        <dbReference type="PIRNR" id="PIRNR018300"/>
    </source>
</evidence>
<evidence type="ECO:0000256" key="7">
    <source>
        <dbReference type="SAM" id="MobiDB-lite"/>
    </source>
</evidence>
<feature type="domain" description="DNA polymerase alpha subunit B OB" evidence="10">
    <location>
        <begin position="217"/>
        <end position="321"/>
    </location>
</feature>
<dbReference type="OMA" id="PFLDIEH"/>
<dbReference type="GO" id="GO:0005658">
    <property type="term" value="C:alpha DNA polymerase:primase complex"/>
    <property type="evidence" value="ECO:0007669"/>
    <property type="project" value="TreeGrafter"/>
</dbReference>
<keyword evidence="12" id="KW-1185">Reference proteome</keyword>
<evidence type="ECO:0000256" key="1">
    <source>
        <dbReference type="ARBA" id="ARBA00004123"/>
    </source>
</evidence>
<dbReference type="OrthoDB" id="336885at2759"/>
<evidence type="ECO:0000256" key="5">
    <source>
        <dbReference type="ARBA" id="ARBA00023242"/>
    </source>
</evidence>
<dbReference type="GO" id="GO:0003677">
    <property type="term" value="F:DNA binding"/>
    <property type="evidence" value="ECO:0007669"/>
    <property type="project" value="InterPro"/>
</dbReference>
<feature type="region of interest" description="Disordered" evidence="7">
    <location>
        <begin position="114"/>
        <end position="133"/>
    </location>
</feature>
<name>A0A914BR21_PATMI</name>
<dbReference type="EnsemblMetazoa" id="XM_038222681.1">
    <property type="protein sequence ID" value="XP_038078609.1"/>
    <property type="gene ID" value="LOC119745961"/>
</dbReference>
<comment type="similarity">
    <text evidence="2 6">Belongs to the DNA polymerase alpha subunit B family.</text>
</comment>
<evidence type="ECO:0000256" key="2">
    <source>
        <dbReference type="ARBA" id="ARBA00007299"/>
    </source>
</evidence>
<comment type="function">
    <text evidence="6">Accessory subunit of the DNA polymerase alpha complex (also known as the alpha DNA polymerase-primase complex) which plays an essential role in the initiation of DNA synthesis.</text>
</comment>
<dbReference type="RefSeq" id="XP_038078609.1">
    <property type="nucleotide sequence ID" value="XM_038222681.1"/>
</dbReference>
<dbReference type="FunFam" id="3.60.21.60:FF:000003">
    <property type="entry name" value="DNA polymerase alpha subunit B"/>
    <property type="match status" value="1"/>
</dbReference>
<reference evidence="11" key="1">
    <citation type="submission" date="2022-11" db="UniProtKB">
        <authorList>
            <consortium name="EnsemblMetazoa"/>
        </authorList>
    </citation>
    <scope>IDENTIFICATION</scope>
</reference>
<dbReference type="InterPro" id="IPR043034">
    <property type="entry name" value="DNA_pol_alpha_B_N_sf"/>
</dbReference>
<sequence length="596" mass="66439">MMATSMVTEDELVQEFEDFDIELTDPDVVDKLKELCMVYRMDCSSIVSEWVAYSISRSNQKMTTDSLEEMEQDRISKKKKKVAKTPTMKSPAVFTSDRVNEETDDLLSAYTPAGKSKHKRLHTTPENPANKRLQGVHRHGSVPFSPASFSPPAVATPSHKYGSRTNRREVVASYGPTDSITWKGTNAQTCSVQHYDTEGALKKKYKNMFQKFTDKASVLNDMIENMAQQFQDKHGIENFSHVALPIQEPVTAVGRVCCDTSTGRLNAQSVLLEGSVDTSSGKQVMLSLSDIKEFSLFPGQIIASDGINSKGVKLVASKIYESVPLPLCQSEDNSLSDHGPLHVMVAGGPFTTSDTLSYEPLDDLIRVMVQDMPDVCILFGPFVDANHAEIKDYTQDPEDLFKMQMRKLAEATKQIGTQLVIVPSLRDVHHDFIYPQPPFPIPDNLPDKDRLHFMSDPCTLTINGIVFGLTSSDILFHLGSEEISHPPGSSDRLRRLTKHILTQQNYYPLYPPPECMPIDYEHYEQYAQMDVTPDVFISPSDLRWFIKEACGCLSINPGRLTRGQVGGTYAKLVITPSQDSKTAGVTVRSAAQILRI</sequence>
<evidence type="ECO:0000256" key="4">
    <source>
        <dbReference type="ARBA" id="ARBA00022705"/>
    </source>
</evidence>
<dbReference type="PIRSF" id="PIRSF018300">
    <property type="entry name" value="DNA_pol_alph_2"/>
    <property type="match status" value="1"/>
</dbReference>
<proteinExistence type="inferred from homology"/>
<dbReference type="InterPro" id="IPR054300">
    <property type="entry name" value="OB_DPOA2"/>
</dbReference>
<evidence type="ECO:0000259" key="10">
    <source>
        <dbReference type="Pfam" id="PF22062"/>
    </source>
</evidence>
<feature type="domain" description="DNA polymerase alpha subunit B N-terminal" evidence="9">
    <location>
        <begin position="10"/>
        <end position="77"/>
    </location>
</feature>
<evidence type="ECO:0000256" key="3">
    <source>
        <dbReference type="ARBA" id="ARBA00018596"/>
    </source>
</evidence>
<feature type="domain" description="DNA polymerase alpha/delta/epsilon subunit B" evidence="8">
    <location>
        <begin position="343"/>
        <end position="547"/>
    </location>
</feature>
<protein>
    <recommendedName>
        <fullName evidence="3 6">DNA polymerase alpha subunit B</fullName>
    </recommendedName>
</protein>
<evidence type="ECO:0000313" key="11">
    <source>
        <dbReference type="EnsemblMetazoa" id="XP_038078609.1"/>
    </source>
</evidence>
<keyword evidence="4 6" id="KW-0235">DNA replication</keyword>
<dbReference type="GO" id="GO:0006270">
    <property type="term" value="P:DNA replication initiation"/>
    <property type="evidence" value="ECO:0007669"/>
    <property type="project" value="TreeGrafter"/>
</dbReference>